<feature type="compositionally biased region" description="Polar residues" evidence="1">
    <location>
        <begin position="211"/>
        <end position="222"/>
    </location>
</feature>
<reference evidence="2" key="1">
    <citation type="submission" date="2023-03" db="EMBL/GenBank/DDBJ databases">
        <title>Massive genome expansion in bonnet fungi (Mycena s.s.) driven by repeated elements and novel gene families across ecological guilds.</title>
        <authorList>
            <consortium name="Lawrence Berkeley National Laboratory"/>
            <person name="Harder C.B."/>
            <person name="Miyauchi S."/>
            <person name="Viragh M."/>
            <person name="Kuo A."/>
            <person name="Thoen E."/>
            <person name="Andreopoulos B."/>
            <person name="Lu D."/>
            <person name="Skrede I."/>
            <person name="Drula E."/>
            <person name="Henrissat B."/>
            <person name="Morin E."/>
            <person name="Kohler A."/>
            <person name="Barry K."/>
            <person name="LaButti K."/>
            <person name="Morin E."/>
            <person name="Salamov A."/>
            <person name="Lipzen A."/>
            <person name="Mereny Z."/>
            <person name="Hegedus B."/>
            <person name="Baldrian P."/>
            <person name="Stursova M."/>
            <person name="Weitz H."/>
            <person name="Taylor A."/>
            <person name="Grigoriev I.V."/>
            <person name="Nagy L.G."/>
            <person name="Martin F."/>
            <person name="Kauserud H."/>
        </authorList>
    </citation>
    <scope>NUCLEOTIDE SEQUENCE</scope>
    <source>
        <strain evidence="2">CBHHK200</strain>
    </source>
</reference>
<keyword evidence="3" id="KW-1185">Reference proteome</keyword>
<name>A0AAD6T4M3_9AGAR</name>
<proteinExistence type="predicted"/>
<sequence length="322" mass="34729">MSRSHSEIAVLQPMSHLHRRFESASTNSGSRHSLLLLSYPPFTFHLPPAYPSKLYHSLSLAHSFFHSYPSSRLLPMPFSKTSVSRPQTAKSLARMHVQAHGTSHQTVMSWLQPRKAARWCMGYRQPGPTAPTAPPTTVRLLSTGSGHSSPNTAASPTDTACSHIDTLAVSGRSKAISSPLFQAGVAPQPLSEAGATPPSAPTKKSHRQRIVSGSPQLASSSPGGPFGRELVSPSPKLTAASYIKRTAPFPILCARAGSPAAKRRQGVPVFADEIQVILKDVLLLKDREEQEEHLLRRMLAGSVVGGEGKYQRMKMLPPAGPY</sequence>
<dbReference type="Proteomes" id="UP001218188">
    <property type="component" value="Unassembled WGS sequence"/>
</dbReference>
<accession>A0AAD6T4M3</accession>
<gene>
    <name evidence="2" type="ORF">C8F04DRAFT_1086346</name>
</gene>
<feature type="region of interest" description="Disordered" evidence="1">
    <location>
        <begin position="188"/>
        <end position="228"/>
    </location>
</feature>
<organism evidence="2 3">
    <name type="scientific">Mycena alexandri</name>
    <dbReference type="NCBI Taxonomy" id="1745969"/>
    <lineage>
        <taxon>Eukaryota</taxon>
        <taxon>Fungi</taxon>
        <taxon>Dikarya</taxon>
        <taxon>Basidiomycota</taxon>
        <taxon>Agaricomycotina</taxon>
        <taxon>Agaricomycetes</taxon>
        <taxon>Agaricomycetidae</taxon>
        <taxon>Agaricales</taxon>
        <taxon>Marasmiineae</taxon>
        <taxon>Mycenaceae</taxon>
        <taxon>Mycena</taxon>
    </lineage>
</organism>
<evidence type="ECO:0000256" key="1">
    <source>
        <dbReference type="SAM" id="MobiDB-lite"/>
    </source>
</evidence>
<evidence type="ECO:0000313" key="2">
    <source>
        <dbReference type="EMBL" id="KAJ7039709.1"/>
    </source>
</evidence>
<comment type="caution">
    <text evidence="2">The sequence shown here is derived from an EMBL/GenBank/DDBJ whole genome shotgun (WGS) entry which is preliminary data.</text>
</comment>
<dbReference type="EMBL" id="JARJCM010000026">
    <property type="protein sequence ID" value="KAJ7039709.1"/>
    <property type="molecule type" value="Genomic_DNA"/>
</dbReference>
<evidence type="ECO:0000313" key="3">
    <source>
        <dbReference type="Proteomes" id="UP001218188"/>
    </source>
</evidence>
<dbReference type="AlphaFoldDB" id="A0AAD6T4M3"/>
<protein>
    <submittedName>
        <fullName evidence="2">Uncharacterized protein</fullName>
    </submittedName>
</protein>